<dbReference type="SFLD" id="SFLDG01063">
    <property type="entry name" value="activating_enzymes__group_1"/>
    <property type="match status" value="1"/>
</dbReference>
<keyword evidence="5" id="KW-0004">4Fe-4S</keyword>
<dbReference type="PANTHER" id="PTHR30352">
    <property type="entry name" value="PYRUVATE FORMATE-LYASE-ACTIVATING ENZYME"/>
    <property type="match status" value="1"/>
</dbReference>
<keyword evidence="7" id="KW-0479">Metal-binding</keyword>
<keyword evidence="15" id="KW-1185">Reference proteome</keyword>
<keyword evidence="9" id="KW-0408">Iron</keyword>
<organism evidence="14 15">
    <name type="scientific">Acholeplasma hippikon</name>
    <dbReference type="NCBI Taxonomy" id="264636"/>
    <lineage>
        <taxon>Bacteria</taxon>
        <taxon>Bacillati</taxon>
        <taxon>Mycoplasmatota</taxon>
        <taxon>Mollicutes</taxon>
        <taxon>Acholeplasmatales</taxon>
        <taxon>Acholeplasmataceae</taxon>
        <taxon>Acholeplasma</taxon>
    </lineage>
</organism>
<evidence type="ECO:0000256" key="11">
    <source>
        <dbReference type="ARBA" id="ARBA00047365"/>
    </source>
</evidence>
<dbReference type="SFLD" id="SFLDG01066">
    <property type="entry name" value="organic_radical-activating_enz"/>
    <property type="match status" value="1"/>
</dbReference>
<proteinExistence type="inferred from homology"/>
<dbReference type="PROSITE" id="PS51918">
    <property type="entry name" value="RADICAL_SAM"/>
    <property type="match status" value="1"/>
</dbReference>
<dbReference type="NCBIfam" id="TIGR02491">
    <property type="entry name" value="NrdG"/>
    <property type="match status" value="1"/>
</dbReference>
<dbReference type="GO" id="GO:0046872">
    <property type="term" value="F:metal ion binding"/>
    <property type="evidence" value="ECO:0007669"/>
    <property type="project" value="UniProtKB-KW"/>
</dbReference>
<keyword evidence="14" id="KW-0456">Lyase</keyword>
<dbReference type="PANTHER" id="PTHR30352:SF2">
    <property type="entry name" value="ANAEROBIC RIBONUCLEOSIDE-TRIPHOSPHATE REDUCTASE-ACTIVATING PROTEIN"/>
    <property type="match status" value="1"/>
</dbReference>
<keyword evidence="10" id="KW-0411">Iron-sulfur</keyword>
<comment type="cofactor">
    <cofactor evidence="1">
        <name>[4Fe-4S] cluster</name>
        <dbReference type="ChEBI" id="CHEBI:49883"/>
    </cofactor>
</comment>
<dbReference type="Gene3D" id="3.20.20.70">
    <property type="entry name" value="Aldolase class I"/>
    <property type="match status" value="1"/>
</dbReference>
<protein>
    <recommendedName>
        <fullName evidence="4 12">Anaerobic ribonucleoside-triphosphate reductase-activating protein</fullName>
        <ecNumber evidence="12">1.97.1.-</ecNumber>
    </recommendedName>
</protein>
<dbReference type="SFLD" id="SFLDS00029">
    <property type="entry name" value="Radical_SAM"/>
    <property type="match status" value="1"/>
</dbReference>
<dbReference type="EC" id="1.97.1.-" evidence="12"/>
<dbReference type="CDD" id="cd01335">
    <property type="entry name" value="Radical_SAM"/>
    <property type="match status" value="1"/>
</dbReference>
<sequence length="181" mass="20807">MMQNEKKSKNVLNTSNHEIRLNDMISDSIVDGFGLRFVIFTQGCKLRCLNCHNPKTHDLNGGKMVNLDEIQRLWRKNPIIHGITISGGEPFLQPESVSELVRRAKADGLDVICYSGYTYEALRKRECKSTNQILDKADYLIDGPYIHQLRNLNLLFRGSSNQRIIDLRKTKELGQIVLYQE</sequence>
<evidence type="ECO:0000256" key="7">
    <source>
        <dbReference type="ARBA" id="ARBA00022723"/>
    </source>
</evidence>
<reference evidence="14 15" key="1">
    <citation type="submission" date="2019-01" db="EMBL/GenBank/DDBJ databases">
        <authorList>
            <consortium name="Pathogen Informatics"/>
        </authorList>
    </citation>
    <scope>NUCLEOTIDE SEQUENCE [LARGE SCALE GENOMIC DNA]</scope>
    <source>
        <strain evidence="14 15">NCTC10172</strain>
    </source>
</reference>
<accession>A0A449BL98</accession>
<dbReference type="Pfam" id="PF13353">
    <property type="entry name" value="Fer4_12"/>
    <property type="match status" value="1"/>
</dbReference>
<dbReference type="InterPro" id="IPR007197">
    <property type="entry name" value="rSAM"/>
</dbReference>
<dbReference type="GO" id="GO:0004748">
    <property type="term" value="F:ribonucleoside-diphosphate reductase activity, thioredoxin disulfide as acceptor"/>
    <property type="evidence" value="ECO:0007669"/>
    <property type="project" value="TreeGrafter"/>
</dbReference>
<evidence type="ECO:0000259" key="13">
    <source>
        <dbReference type="PROSITE" id="PS51918"/>
    </source>
</evidence>
<dbReference type="InterPro" id="IPR013785">
    <property type="entry name" value="Aldolase_TIM"/>
</dbReference>
<comment type="similarity">
    <text evidence="3 12">Belongs to the organic radical-activating enzymes family.</text>
</comment>
<dbReference type="GO" id="GO:0043365">
    <property type="term" value="F:[formate-C-acetyltransferase]-activating enzyme activity"/>
    <property type="evidence" value="ECO:0007669"/>
    <property type="project" value="InterPro"/>
</dbReference>
<evidence type="ECO:0000256" key="3">
    <source>
        <dbReference type="ARBA" id="ARBA00009777"/>
    </source>
</evidence>
<evidence type="ECO:0000256" key="2">
    <source>
        <dbReference type="ARBA" id="ARBA00003852"/>
    </source>
</evidence>
<dbReference type="STRING" id="1408416.GCA_000702765_01358"/>
<evidence type="ECO:0000256" key="4">
    <source>
        <dbReference type="ARBA" id="ARBA00014281"/>
    </source>
</evidence>
<dbReference type="SFLD" id="SFLDF00299">
    <property type="entry name" value="anaerobic_ribonucleoside-triph"/>
    <property type="match status" value="1"/>
</dbReference>
<evidence type="ECO:0000313" key="14">
    <source>
        <dbReference type="EMBL" id="VEU83127.1"/>
    </source>
</evidence>
<evidence type="ECO:0000313" key="15">
    <source>
        <dbReference type="Proteomes" id="UP000290909"/>
    </source>
</evidence>
<dbReference type="GO" id="GO:0051539">
    <property type="term" value="F:4 iron, 4 sulfur cluster binding"/>
    <property type="evidence" value="ECO:0007669"/>
    <property type="project" value="UniProtKB-KW"/>
</dbReference>
<gene>
    <name evidence="14" type="primary">pflA_2</name>
    <name evidence="14" type="ORF">NCTC10172_01179</name>
</gene>
<evidence type="ECO:0000256" key="12">
    <source>
        <dbReference type="PIRNR" id="PIRNR000368"/>
    </source>
</evidence>
<comment type="function">
    <text evidence="2 12">Activation of anaerobic ribonucleoside-triphosphate reductase under anaerobic conditions by generation of an organic free radical, using S-adenosylmethionine and reduced flavodoxin as cosubstrates to produce 5'-deoxy-adenosine.</text>
</comment>
<name>A0A449BL98_9MOLU</name>
<dbReference type="PIRSF" id="PIRSF000368">
    <property type="entry name" value="NrdG"/>
    <property type="match status" value="1"/>
</dbReference>
<dbReference type="AlphaFoldDB" id="A0A449BL98"/>
<dbReference type="InterPro" id="IPR034457">
    <property type="entry name" value="Organic_radical-activating"/>
</dbReference>
<keyword evidence="8 12" id="KW-0560">Oxidoreductase</keyword>
<dbReference type="PROSITE" id="PS01087">
    <property type="entry name" value="RADICAL_ACTIVATING"/>
    <property type="match status" value="1"/>
</dbReference>
<dbReference type="GO" id="GO:0016829">
    <property type="term" value="F:lyase activity"/>
    <property type="evidence" value="ECO:0007669"/>
    <property type="project" value="UniProtKB-KW"/>
</dbReference>
<evidence type="ECO:0000256" key="1">
    <source>
        <dbReference type="ARBA" id="ARBA00001966"/>
    </source>
</evidence>
<dbReference type="InterPro" id="IPR001989">
    <property type="entry name" value="Radical_activat_CS"/>
</dbReference>
<keyword evidence="6" id="KW-0949">S-adenosyl-L-methionine</keyword>
<dbReference type="EMBL" id="LR215050">
    <property type="protein sequence ID" value="VEU83127.1"/>
    <property type="molecule type" value="Genomic_DNA"/>
</dbReference>
<evidence type="ECO:0000256" key="9">
    <source>
        <dbReference type="ARBA" id="ARBA00023004"/>
    </source>
</evidence>
<comment type="catalytic activity">
    <reaction evidence="11">
        <text>glycyl-[protein] + reduced [flavodoxin] + S-adenosyl-L-methionine = glycin-2-yl radical-[protein] + semiquinone [flavodoxin] + 5'-deoxyadenosine + L-methionine + H(+)</text>
        <dbReference type="Rhea" id="RHEA:61976"/>
        <dbReference type="Rhea" id="RHEA-COMP:10622"/>
        <dbReference type="Rhea" id="RHEA-COMP:14480"/>
        <dbReference type="Rhea" id="RHEA-COMP:15993"/>
        <dbReference type="Rhea" id="RHEA-COMP:15994"/>
        <dbReference type="ChEBI" id="CHEBI:15378"/>
        <dbReference type="ChEBI" id="CHEBI:17319"/>
        <dbReference type="ChEBI" id="CHEBI:29947"/>
        <dbReference type="ChEBI" id="CHEBI:32722"/>
        <dbReference type="ChEBI" id="CHEBI:57618"/>
        <dbReference type="ChEBI" id="CHEBI:57844"/>
        <dbReference type="ChEBI" id="CHEBI:59789"/>
        <dbReference type="ChEBI" id="CHEBI:140311"/>
    </reaction>
</comment>
<dbReference type="InterPro" id="IPR058240">
    <property type="entry name" value="rSAM_sf"/>
</dbReference>
<evidence type="ECO:0000256" key="6">
    <source>
        <dbReference type="ARBA" id="ARBA00022691"/>
    </source>
</evidence>
<evidence type="ECO:0000256" key="10">
    <source>
        <dbReference type="ARBA" id="ARBA00023014"/>
    </source>
</evidence>
<evidence type="ECO:0000256" key="5">
    <source>
        <dbReference type="ARBA" id="ARBA00022485"/>
    </source>
</evidence>
<dbReference type="Proteomes" id="UP000290909">
    <property type="component" value="Chromosome"/>
</dbReference>
<dbReference type="SUPFAM" id="SSF102114">
    <property type="entry name" value="Radical SAM enzymes"/>
    <property type="match status" value="1"/>
</dbReference>
<keyword evidence="14" id="KW-0670">Pyruvate</keyword>
<dbReference type="KEGG" id="ahk:NCTC10172_01179"/>
<dbReference type="InterPro" id="IPR012837">
    <property type="entry name" value="NrdG"/>
</dbReference>
<evidence type="ECO:0000256" key="8">
    <source>
        <dbReference type="ARBA" id="ARBA00023002"/>
    </source>
</evidence>
<feature type="domain" description="Radical SAM core" evidence="13">
    <location>
        <begin position="30"/>
        <end position="181"/>
    </location>
</feature>